<dbReference type="InterPro" id="IPR003594">
    <property type="entry name" value="HATPase_dom"/>
</dbReference>
<evidence type="ECO:0000256" key="4">
    <source>
        <dbReference type="ARBA" id="ARBA00022553"/>
    </source>
</evidence>
<dbReference type="EC" id="2.7.13.3" evidence="3"/>
<comment type="caution">
    <text evidence="9">The sequence shown here is derived from an EMBL/GenBank/DDBJ whole genome shotgun (WGS) entry which is preliminary data.</text>
</comment>
<evidence type="ECO:0000256" key="6">
    <source>
        <dbReference type="ARBA" id="ARBA00022777"/>
    </source>
</evidence>
<sequence>MKRSVFQSPALESETIESLSAKLLLSNNQLLESNKKLEQIQKEREEMLANISHDLRAPITAIRSAVDYLLSGQEISSEDLQTSLQLINHRTRTLENLIQDMYYLFCVEDTSKALDFTTVDAVAFFEEYFYDALPDSRYDNHNLLLELPDDLHASISIDIQKMVRVLDNLFTNAAKYSPAGSSITLKVQLMESEQEVLVTIEDTGMGIPPEALPHIFDRTYTVSRARTPNSATGSGLGLSIVKAIVERHGGCVSCESVVGKGSRFSFRLPISEKED</sequence>
<keyword evidence="7" id="KW-0902">Two-component regulatory system</keyword>
<dbReference type="SUPFAM" id="SSF47384">
    <property type="entry name" value="Homodimeric domain of signal transducing histidine kinase"/>
    <property type="match status" value="1"/>
</dbReference>
<dbReference type="InterPro" id="IPR036097">
    <property type="entry name" value="HisK_dim/P_sf"/>
</dbReference>
<dbReference type="Pfam" id="PF02518">
    <property type="entry name" value="HATPase_c"/>
    <property type="match status" value="1"/>
</dbReference>
<dbReference type="PANTHER" id="PTHR45453:SF1">
    <property type="entry name" value="PHOSPHATE REGULON SENSOR PROTEIN PHOR"/>
    <property type="match status" value="1"/>
</dbReference>
<dbReference type="Proteomes" id="UP000476055">
    <property type="component" value="Unassembled WGS sequence"/>
</dbReference>
<keyword evidence="6 9" id="KW-0418">Kinase</keyword>
<dbReference type="FunFam" id="3.30.565.10:FF:000006">
    <property type="entry name" value="Sensor histidine kinase WalK"/>
    <property type="match status" value="1"/>
</dbReference>
<evidence type="ECO:0000259" key="8">
    <source>
        <dbReference type="PROSITE" id="PS50109"/>
    </source>
</evidence>
<dbReference type="SUPFAM" id="SSF55874">
    <property type="entry name" value="ATPase domain of HSP90 chaperone/DNA topoisomerase II/histidine kinase"/>
    <property type="match status" value="1"/>
</dbReference>
<evidence type="ECO:0000256" key="7">
    <source>
        <dbReference type="ARBA" id="ARBA00023012"/>
    </source>
</evidence>
<dbReference type="AlphaFoldDB" id="A0A6L5YKN6"/>
<dbReference type="EMBL" id="VUMU01000012">
    <property type="protein sequence ID" value="MST58510.1"/>
    <property type="molecule type" value="Genomic_DNA"/>
</dbReference>
<dbReference type="Gene3D" id="1.10.287.130">
    <property type="match status" value="1"/>
</dbReference>
<dbReference type="CDD" id="cd00075">
    <property type="entry name" value="HATPase"/>
    <property type="match status" value="1"/>
</dbReference>
<evidence type="ECO:0000256" key="5">
    <source>
        <dbReference type="ARBA" id="ARBA00022679"/>
    </source>
</evidence>
<dbReference type="RefSeq" id="WP_154496664.1">
    <property type="nucleotide sequence ID" value="NZ_VUMU01000012.1"/>
</dbReference>
<comment type="subcellular location">
    <subcellularLocation>
        <location evidence="2">Membrane</location>
    </subcellularLocation>
</comment>
<reference evidence="9 10" key="1">
    <citation type="submission" date="2019-08" db="EMBL/GenBank/DDBJ databases">
        <title>In-depth cultivation of the pig gut microbiome towards novel bacterial diversity and tailored functional studies.</title>
        <authorList>
            <person name="Wylensek D."/>
            <person name="Hitch T.C.A."/>
            <person name="Clavel T."/>
        </authorList>
    </citation>
    <scope>NUCLEOTIDE SEQUENCE [LARGE SCALE GENOMIC DNA]</scope>
    <source>
        <strain evidence="9 10">WCA3-601-WT-6H</strain>
    </source>
</reference>
<keyword evidence="5" id="KW-0808">Transferase</keyword>
<keyword evidence="10" id="KW-1185">Reference proteome</keyword>
<proteinExistence type="predicted"/>
<dbReference type="SMART" id="SM00388">
    <property type="entry name" value="HisKA"/>
    <property type="match status" value="1"/>
</dbReference>
<dbReference type="GO" id="GO:0016036">
    <property type="term" value="P:cellular response to phosphate starvation"/>
    <property type="evidence" value="ECO:0007669"/>
    <property type="project" value="TreeGrafter"/>
</dbReference>
<dbReference type="Pfam" id="PF00512">
    <property type="entry name" value="HisKA"/>
    <property type="match status" value="1"/>
</dbReference>
<dbReference type="InterPro" id="IPR005467">
    <property type="entry name" value="His_kinase_dom"/>
</dbReference>
<dbReference type="Gene3D" id="3.30.565.10">
    <property type="entry name" value="Histidine kinase-like ATPase, C-terminal domain"/>
    <property type="match status" value="1"/>
</dbReference>
<dbReference type="PRINTS" id="PR00344">
    <property type="entry name" value="BCTRLSENSOR"/>
</dbReference>
<dbReference type="SMART" id="SM00387">
    <property type="entry name" value="HATPase_c"/>
    <property type="match status" value="1"/>
</dbReference>
<dbReference type="CDD" id="cd00082">
    <property type="entry name" value="HisKA"/>
    <property type="match status" value="1"/>
</dbReference>
<dbReference type="GO" id="GO:0005886">
    <property type="term" value="C:plasma membrane"/>
    <property type="evidence" value="ECO:0007669"/>
    <property type="project" value="TreeGrafter"/>
</dbReference>
<protein>
    <recommendedName>
        <fullName evidence="3">histidine kinase</fullName>
        <ecNumber evidence="3">2.7.13.3</ecNumber>
    </recommendedName>
</protein>
<feature type="domain" description="Histidine kinase" evidence="8">
    <location>
        <begin position="50"/>
        <end position="272"/>
    </location>
</feature>
<dbReference type="PANTHER" id="PTHR45453">
    <property type="entry name" value="PHOSPHATE REGULON SENSOR PROTEIN PHOR"/>
    <property type="match status" value="1"/>
</dbReference>
<dbReference type="GO" id="GO:0000155">
    <property type="term" value="F:phosphorelay sensor kinase activity"/>
    <property type="evidence" value="ECO:0007669"/>
    <property type="project" value="InterPro"/>
</dbReference>
<evidence type="ECO:0000313" key="9">
    <source>
        <dbReference type="EMBL" id="MST58510.1"/>
    </source>
</evidence>
<dbReference type="InterPro" id="IPR036890">
    <property type="entry name" value="HATPase_C_sf"/>
</dbReference>
<comment type="catalytic activity">
    <reaction evidence="1">
        <text>ATP + protein L-histidine = ADP + protein N-phospho-L-histidine.</text>
        <dbReference type="EC" id="2.7.13.3"/>
    </reaction>
</comment>
<evidence type="ECO:0000256" key="3">
    <source>
        <dbReference type="ARBA" id="ARBA00012438"/>
    </source>
</evidence>
<organism evidence="9 10">
    <name type="scientific">Waltera intestinalis</name>
    <dbReference type="NCBI Taxonomy" id="2606635"/>
    <lineage>
        <taxon>Bacteria</taxon>
        <taxon>Bacillati</taxon>
        <taxon>Bacillota</taxon>
        <taxon>Clostridia</taxon>
        <taxon>Lachnospirales</taxon>
        <taxon>Lachnospiraceae</taxon>
        <taxon>Waltera</taxon>
    </lineage>
</organism>
<dbReference type="InterPro" id="IPR050351">
    <property type="entry name" value="BphY/WalK/GraS-like"/>
</dbReference>
<keyword evidence="4" id="KW-0597">Phosphoprotein</keyword>
<accession>A0A6L5YKN6</accession>
<dbReference type="PROSITE" id="PS50109">
    <property type="entry name" value="HIS_KIN"/>
    <property type="match status" value="1"/>
</dbReference>
<evidence type="ECO:0000256" key="1">
    <source>
        <dbReference type="ARBA" id="ARBA00000085"/>
    </source>
</evidence>
<evidence type="ECO:0000313" key="10">
    <source>
        <dbReference type="Proteomes" id="UP000476055"/>
    </source>
</evidence>
<dbReference type="InterPro" id="IPR004358">
    <property type="entry name" value="Sig_transdc_His_kin-like_C"/>
</dbReference>
<evidence type="ECO:0000256" key="2">
    <source>
        <dbReference type="ARBA" id="ARBA00004370"/>
    </source>
</evidence>
<dbReference type="InterPro" id="IPR003661">
    <property type="entry name" value="HisK_dim/P_dom"/>
</dbReference>
<dbReference type="GO" id="GO:0004721">
    <property type="term" value="F:phosphoprotein phosphatase activity"/>
    <property type="evidence" value="ECO:0007669"/>
    <property type="project" value="TreeGrafter"/>
</dbReference>
<gene>
    <name evidence="9" type="ORF">FYJ59_09735</name>
</gene>
<name>A0A6L5YKN6_9FIRM</name>